<organism evidence="2 3">
    <name type="scientific">Halosimplex rubrum</name>
    <dbReference type="NCBI Taxonomy" id="869889"/>
    <lineage>
        <taxon>Archaea</taxon>
        <taxon>Methanobacteriati</taxon>
        <taxon>Methanobacteriota</taxon>
        <taxon>Stenosarchaea group</taxon>
        <taxon>Halobacteria</taxon>
        <taxon>Halobacteriales</taxon>
        <taxon>Haloarculaceae</taxon>
        <taxon>Halosimplex</taxon>
    </lineage>
</organism>
<evidence type="ECO:0000256" key="1">
    <source>
        <dbReference type="SAM" id="MobiDB-lite"/>
    </source>
</evidence>
<proteinExistence type="predicted"/>
<reference evidence="2 3" key="1">
    <citation type="submission" date="2020-07" db="EMBL/GenBank/DDBJ databases">
        <title>Halosimplex pelagicum sp. nov. and Halosimplex rubrum sp. nov., isolated from salted brown alga Laminaria, and emended description of the genus Halosimplex.</title>
        <authorList>
            <person name="Cui H."/>
        </authorList>
    </citation>
    <scope>NUCLEOTIDE SEQUENCE [LARGE SCALE GENOMIC DNA]</scope>
    <source>
        <strain evidence="2 3">R27</strain>
    </source>
</reference>
<dbReference type="Proteomes" id="UP000509667">
    <property type="component" value="Chromosome"/>
</dbReference>
<keyword evidence="3" id="KW-1185">Reference proteome</keyword>
<dbReference type="InterPro" id="IPR045397">
    <property type="entry name" value="TumE-like"/>
</dbReference>
<protein>
    <submittedName>
        <fullName evidence="2">Uncharacterized protein</fullName>
    </submittedName>
</protein>
<dbReference type="EMBL" id="CP058910">
    <property type="protein sequence ID" value="QLH76954.1"/>
    <property type="molecule type" value="Genomic_DNA"/>
</dbReference>
<dbReference type="GeneID" id="56077486"/>
<feature type="region of interest" description="Disordered" evidence="1">
    <location>
        <begin position="103"/>
        <end position="125"/>
    </location>
</feature>
<name>A0A7D5TMZ8_9EURY</name>
<evidence type="ECO:0000313" key="3">
    <source>
        <dbReference type="Proteomes" id="UP000509667"/>
    </source>
</evidence>
<accession>A0A7D5TMZ8</accession>
<dbReference type="KEGG" id="hrr:HZS55_06445"/>
<evidence type="ECO:0000313" key="2">
    <source>
        <dbReference type="EMBL" id="QLH76954.1"/>
    </source>
</evidence>
<dbReference type="OrthoDB" id="202777at2157"/>
<gene>
    <name evidence="2" type="ORF">HZS55_06445</name>
</gene>
<dbReference type="RefSeq" id="WP_179910888.1">
    <property type="nucleotide sequence ID" value="NZ_CP058910.1"/>
</dbReference>
<dbReference type="Pfam" id="PF20126">
    <property type="entry name" value="TumE"/>
    <property type="match status" value="1"/>
</dbReference>
<dbReference type="AlphaFoldDB" id="A0A7D5TMZ8"/>
<sequence>MSGRRDDIPSSGDGNGAPIDLDRLDAIVERLATDERFTDVEVQPEYAPDRLMCRYDLGFYPQSVQSARFTIAWFENGDFSLHYHEEHEDGTFDHRWDRHLSTHNSRDHIHPSPSASTPGDDASHPEEWRDVMSMVLSEIEERQQAFWTE</sequence>
<feature type="region of interest" description="Disordered" evidence="1">
    <location>
        <begin position="1"/>
        <end position="20"/>
    </location>
</feature>